<organism evidence="4 5">
    <name type="scientific">Effrenium voratum</name>
    <dbReference type="NCBI Taxonomy" id="2562239"/>
    <lineage>
        <taxon>Eukaryota</taxon>
        <taxon>Sar</taxon>
        <taxon>Alveolata</taxon>
        <taxon>Dinophyceae</taxon>
        <taxon>Suessiales</taxon>
        <taxon>Symbiodiniaceae</taxon>
        <taxon>Effrenium</taxon>
    </lineage>
</organism>
<dbReference type="EMBL" id="CAUJNA010002090">
    <property type="protein sequence ID" value="CAJ1390487.1"/>
    <property type="molecule type" value="Genomic_DNA"/>
</dbReference>
<feature type="region of interest" description="Disordered" evidence="2">
    <location>
        <begin position="843"/>
        <end position="919"/>
    </location>
</feature>
<feature type="compositionally biased region" description="Low complexity" evidence="2">
    <location>
        <begin position="1062"/>
        <end position="1082"/>
    </location>
</feature>
<evidence type="ECO:0000259" key="3">
    <source>
        <dbReference type="PROSITE" id="PS51352"/>
    </source>
</evidence>
<name>A0AA36N5Q9_9DINO</name>
<dbReference type="Pfam" id="PF00085">
    <property type="entry name" value="Thioredoxin"/>
    <property type="match status" value="1"/>
</dbReference>
<evidence type="ECO:0000313" key="5">
    <source>
        <dbReference type="Proteomes" id="UP001178507"/>
    </source>
</evidence>
<dbReference type="InterPro" id="IPR036249">
    <property type="entry name" value="Thioredoxin-like_sf"/>
</dbReference>
<feature type="compositionally biased region" description="Polar residues" evidence="2">
    <location>
        <begin position="868"/>
        <end position="882"/>
    </location>
</feature>
<evidence type="ECO:0000256" key="1">
    <source>
        <dbReference type="SAM" id="Coils"/>
    </source>
</evidence>
<keyword evidence="5" id="KW-1185">Reference proteome</keyword>
<dbReference type="CDD" id="cd02961">
    <property type="entry name" value="PDI_a_family"/>
    <property type="match status" value="1"/>
</dbReference>
<feature type="coiled-coil region" evidence="1">
    <location>
        <begin position="591"/>
        <end position="639"/>
    </location>
</feature>
<feature type="region of interest" description="Disordered" evidence="2">
    <location>
        <begin position="955"/>
        <end position="1230"/>
    </location>
</feature>
<proteinExistence type="predicted"/>
<feature type="compositionally biased region" description="Pro residues" evidence="2">
    <location>
        <begin position="995"/>
        <end position="1012"/>
    </location>
</feature>
<gene>
    <name evidence="4" type="ORF">EVOR1521_LOCUS15894</name>
</gene>
<dbReference type="PANTHER" id="PTHR24216:SF65">
    <property type="entry name" value="PAXILLIN-LIKE PROTEIN 1"/>
    <property type="match status" value="1"/>
</dbReference>
<feature type="compositionally biased region" description="Low complexity" evidence="2">
    <location>
        <begin position="955"/>
        <end position="994"/>
    </location>
</feature>
<dbReference type="PANTHER" id="PTHR24216">
    <property type="entry name" value="PAXILLIN-RELATED"/>
    <property type="match status" value="1"/>
</dbReference>
<dbReference type="InterPro" id="IPR013766">
    <property type="entry name" value="Thioredoxin_domain"/>
</dbReference>
<sequence length="1342" mass="141704">MPGLACCYQHAGFCAQVCVAMRLWTVWLLSIALAKKGKHEVVSLTDGEPNVGKNEKALNQTLNSTRFWVVNFNSLRPTCKSCADLAVAVQKAAKKLKKRGVRCGMIDADLSVNLGATARNNVTSIPTLVFFRGGIALSKLEGNQSAFSIDQWVKAVAGPEVEVFDTQEAFNTAVKKRKTSETMFAATGGPGLQELLDLVALKGHRDGWGSRIRYLFWSDGGTGMPFAAVYRGVNEMEHFDVSGKVSSEMMEEFLRDNSLPLFGQATADDLANVFGSGTKGNVFVCFDPETFDTQAPAAKMSLRYSRIFYKAAKKWRGYGFSYLNGRDPVGMLLNIDCKEDWLSKLREVKRKLGTESADAQLESQALAAVEAGHAAVEQLCQAWSRQLNTAATVAGSHGVARDGTWQALLRSRAVETLLEGSCRHAQGQPLGQFDGSALRLLMARVLPDDHAALGQELVTVLSGERGDLASEDHTQFAAAMLAGGKVDWQSEANFAEQCELKKKCETLRQEMQKLGERHGEALDRPARVQISAELLGLYEALHQSLEEAECQSTSTAEARHQGFTRLLADIEAHAASLEGSEGVGQRQRCLQEELRQAHDLLAEELSQIDEKRAAADRQIERLETQKLQIRQRLQGLDDKLHAAREAQRTCLAERDGRRAKVTEVEAQFHQRLQGVEQQGLQARKEVAAAEKVREAAVQAESLTSQSLKAGAEELAAKASQFDGHLLNVLLDHVSQEERRIQQIAAEAEECAQIVQRHKAEIELLQVMDRPAQSVLSSLEHKRLCQTASGADAALKACAGFVRDFGPFLQQDANAQARLRKLEADHAQVLRKLAPCRAFIGGAAEASPQSSNSPRFAAQPPHSPGYPEGQTNLQMPSQASTMPGQGPDQLHTQYQLHSPRLQQLQQAQQPAQPPAAQLMQQSVLAQSQTAAQQSLPQAAQPPAQYSVQQAAQLPTQQAAQQAAQKLAPAQQAAQPPTQQPAQEPMQRPAQQSAPQPTQPPVQTPAQQPAPQPTQQPVQTPAQQAAPQPTQPAVQTSAQQAASPPAQQPAQQAAPQPTQPPVQTPAQQAASPPAQQPAQQAAPQPTQPPVQTPAQQAASPPAQQPAQQAAPQPTQPPVQTPAQQAASPPAQQPAQQAAPQPTQPPVQTPAQQAASPPAQQPVATGSTTANAAASADASATGSVAASTAASATGSTTANAAASADASATGSVAASAAASATGSATANAAASADASATGSVAASTAASATGSTTANAVASAAASADASATGSVAASTAASAGTRTSALGSAASNAFKSYDPTLQFTSQLEAAHDTDNIAGSKSYPYNNIAESFAACLADAASETDR</sequence>
<feature type="compositionally biased region" description="Low complexity" evidence="2">
    <location>
        <begin position="1013"/>
        <end position="1054"/>
    </location>
</feature>
<protein>
    <recommendedName>
        <fullName evidence="3">Thioredoxin domain-containing protein</fullName>
    </recommendedName>
</protein>
<feature type="compositionally biased region" description="Low complexity" evidence="2">
    <location>
        <begin position="1118"/>
        <end position="1138"/>
    </location>
</feature>
<evidence type="ECO:0000313" key="4">
    <source>
        <dbReference type="EMBL" id="CAJ1390487.1"/>
    </source>
</evidence>
<feature type="compositionally biased region" description="Low complexity" evidence="2">
    <location>
        <begin position="1090"/>
        <end position="1110"/>
    </location>
</feature>
<feature type="compositionally biased region" description="Low complexity" evidence="2">
    <location>
        <begin position="1146"/>
        <end position="1230"/>
    </location>
</feature>
<evidence type="ECO:0000256" key="2">
    <source>
        <dbReference type="SAM" id="MobiDB-lite"/>
    </source>
</evidence>
<keyword evidence="1" id="KW-0175">Coiled coil</keyword>
<feature type="compositionally biased region" description="Low complexity" evidence="2">
    <location>
        <begin position="900"/>
        <end position="919"/>
    </location>
</feature>
<dbReference type="Proteomes" id="UP001178507">
    <property type="component" value="Unassembled WGS sequence"/>
</dbReference>
<dbReference type="SUPFAM" id="SSF52833">
    <property type="entry name" value="Thioredoxin-like"/>
    <property type="match status" value="1"/>
</dbReference>
<dbReference type="PROSITE" id="PS51352">
    <property type="entry name" value="THIOREDOXIN_2"/>
    <property type="match status" value="1"/>
</dbReference>
<feature type="domain" description="Thioredoxin" evidence="3">
    <location>
        <begin position="31"/>
        <end position="158"/>
    </location>
</feature>
<reference evidence="4" key="1">
    <citation type="submission" date="2023-08" db="EMBL/GenBank/DDBJ databases">
        <authorList>
            <person name="Chen Y."/>
            <person name="Shah S."/>
            <person name="Dougan E. K."/>
            <person name="Thang M."/>
            <person name="Chan C."/>
        </authorList>
    </citation>
    <scope>NUCLEOTIDE SEQUENCE</scope>
</reference>
<accession>A0AA36N5Q9</accession>
<comment type="caution">
    <text evidence="4">The sequence shown here is derived from an EMBL/GenBank/DDBJ whole genome shotgun (WGS) entry which is preliminary data.</text>
</comment>
<dbReference type="Gene3D" id="3.40.30.10">
    <property type="entry name" value="Glutaredoxin"/>
    <property type="match status" value="1"/>
</dbReference>